<name>A2BJJ9_HYPBU</name>
<proteinExistence type="predicted"/>
<accession>A2BJJ9</accession>
<evidence type="ECO:0000256" key="1">
    <source>
        <dbReference type="SAM" id="Phobius"/>
    </source>
</evidence>
<dbReference type="KEGG" id="hbu:Hbut_0288"/>
<dbReference type="GeneID" id="4781393"/>
<protein>
    <submittedName>
        <fullName evidence="2">Membrane protein</fullName>
    </submittedName>
</protein>
<feature type="transmembrane region" description="Helical" evidence="1">
    <location>
        <begin position="90"/>
        <end position="113"/>
    </location>
</feature>
<feature type="transmembrane region" description="Helical" evidence="1">
    <location>
        <begin position="172"/>
        <end position="195"/>
    </location>
</feature>
<dbReference type="RefSeq" id="WP_011821478.1">
    <property type="nucleotide sequence ID" value="NC_008818.1"/>
</dbReference>
<evidence type="ECO:0000313" key="3">
    <source>
        <dbReference type="Proteomes" id="UP000002593"/>
    </source>
</evidence>
<dbReference type="AlphaFoldDB" id="A2BJJ9"/>
<keyword evidence="1" id="KW-0472">Membrane</keyword>
<dbReference type="EnsemblBacteria" id="ABM80160">
    <property type="protein sequence ID" value="ABM80160"/>
    <property type="gene ID" value="Hbut_0288"/>
</dbReference>
<dbReference type="Proteomes" id="UP000002593">
    <property type="component" value="Chromosome"/>
</dbReference>
<evidence type="ECO:0000313" key="2">
    <source>
        <dbReference type="EMBL" id="ABM80160.1"/>
    </source>
</evidence>
<sequence>MTSRGSSGRYSPALVYLAALLVFLAAAAAGSYYASVRPSDFFDYFMEVAKELPKAESVSVIYLHNLMLSLKLVAPYAVAKLILRRRARPLLVVLALVPLLVPAVNGFVLGGTLACPLIQAAVAPGCRPGSVSAVLVTASLILPHGVLEIPAMVALAAAPLAAEFARNGTRWAVLMAVAGAVLLLLAALVEVYVTMAVYEFAWGLLCG</sequence>
<dbReference type="Pfam" id="PF01944">
    <property type="entry name" value="SpoIIM"/>
    <property type="match status" value="1"/>
</dbReference>
<keyword evidence="1" id="KW-0812">Transmembrane</keyword>
<feature type="transmembrane region" description="Helical" evidence="1">
    <location>
        <begin position="61"/>
        <end position="83"/>
    </location>
</feature>
<dbReference type="InterPro" id="IPR002798">
    <property type="entry name" value="SpoIIM-like"/>
</dbReference>
<dbReference type="EMBL" id="CP000493">
    <property type="protein sequence ID" value="ABM80160.1"/>
    <property type="molecule type" value="Genomic_DNA"/>
</dbReference>
<organism evidence="2 3">
    <name type="scientific">Hyperthermus butylicus (strain DSM 5456 / JCM 9403 / PLM1-5)</name>
    <dbReference type="NCBI Taxonomy" id="415426"/>
    <lineage>
        <taxon>Archaea</taxon>
        <taxon>Thermoproteota</taxon>
        <taxon>Thermoprotei</taxon>
        <taxon>Desulfurococcales</taxon>
        <taxon>Pyrodictiaceae</taxon>
        <taxon>Hyperthermus</taxon>
    </lineage>
</organism>
<gene>
    <name evidence="2" type="ordered locus">Hbut_0288</name>
</gene>
<keyword evidence="1" id="KW-1133">Transmembrane helix</keyword>
<dbReference type="HOGENOM" id="CLU_1324005_0_0_2"/>
<feature type="transmembrane region" description="Helical" evidence="1">
    <location>
        <begin position="133"/>
        <end position="160"/>
    </location>
</feature>
<keyword evidence="3" id="KW-1185">Reference proteome</keyword>
<reference evidence="2 3" key="1">
    <citation type="journal article" date="2007" name="Archaea">
        <title>The genome of Hyperthermus butylicus: a sulfur-reducing, peptide fermenting, neutrophilic Crenarchaeote growing up to 108 degrees C.</title>
        <authorList>
            <person name="Brugger K."/>
            <person name="Chen L."/>
            <person name="Stark M."/>
            <person name="Zibat A."/>
            <person name="Redder P."/>
            <person name="Ruepp A."/>
            <person name="Awayez M."/>
            <person name="She Q."/>
            <person name="Garrett R.A."/>
            <person name="Klenk H.P."/>
        </authorList>
    </citation>
    <scope>NUCLEOTIDE SEQUENCE [LARGE SCALE GENOMIC DNA]</scope>
    <source>
        <strain evidence="3">DSM 5456 / JCM 9403 / PLM1-5</strain>
    </source>
</reference>